<dbReference type="EMBL" id="FR695874">
    <property type="protein sequence ID" value="CBX30294.1"/>
    <property type="molecule type" value="Genomic_DNA"/>
</dbReference>
<reference evidence="1" key="1">
    <citation type="journal article" date="2011" name="Environ. Microbiol.">
        <title>Genomic insights into the metabolic potential of the polycyclic aromatic hydrocarbon degrading sulfate-reducing Deltaproteobacterium N47.</title>
        <authorList>
            <person name="Bergmann F."/>
            <person name="Selesi D."/>
            <person name="Weinmaier T."/>
            <person name="Tischler P."/>
            <person name="Rattei T."/>
            <person name="Meckenstock R.U."/>
        </authorList>
    </citation>
    <scope>NUCLEOTIDE SEQUENCE</scope>
</reference>
<proteinExistence type="predicted"/>
<gene>
    <name evidence="1" type="ORF">N47_D31030</name>
</gene>
<accession>E1YI25</accession>
<protein>
    <submittedName>
        <fullName evidence="1">Uncharacterized protein</fullName>
    </submittedName>
</protein>
<sequence>MGRLVKKNRAAKVILNFWQPGYSFFENPWLPVLPFFYKRSI</sequence>
<evidence type="ECO:0000313" key="1">
    <source>
        <dbReference type="EMBL" id="CBX30294.1"/>
    </source>
</evidence>
<organism evidence="1">
    <name type="scientific">uncultured Desulfobacterium sp</name>
    <dbReference type="NCBI Taxonomy" id="201089"/>
    <lineage>
        <taxon>Bacteria</taxon>
        <taxon>Pseudomonadati</taxon>
        <taxon>Thermodesulfobacteriota</taxon>
        <taxon>Desulfobacteria</taxon>
        <taxon>Desulfobacterales</taxon>
        <taxon>Desulfobacteriaceae</taxon>
        <taxon>Desulfobacterium</taxon>
        <taxon>environmental samples</taxon>
    </lineage>
</organism>
<dbReference type="AlphaFoldDB" id="E1YI25"/>
<name>E1YI25_9BACT</name>